<gene>
    <name evidence="1" type="ORF">C5O19_00275</name>
</gene>
<comment type="caution">
    <text evidence="1">The sequence shown here is derived from an EMBL/GenBank/DDBJ whole genome shotgun (WGS) entry which is preliminary data.</text>
</comment>
<dbReference type="Proteomes" id="UP000239590">
    <property type="component" value="Unassembled WGS sequence"/>
</dbReference>
<protein>
    <submittedName>
        <fullName evidence="1">Uncharacterized protein</fullName>
    </submittedName>
</protein>
<accession>A0A2S7IKK8</accession>
<keyword evidence="2" id="KW-1185">Reference proteome</keyword>
<reference evidence="2" key="1">
    <citation type="submission" date="2018-02" db="EMBL/GenBank/DDBJ databases">
        <title>Genome sequencing of Solimonas sp. HR-BB.</title>
        <authorList>
            <person name="Lee Y."/>
            <person name="Jeon C.O."/>
        </authorList>
    </citation>
    <scope>NUCLEOTIDE SEQUENCE [LARGE SCALE GENOMIC DNA]</scope>
    <source>
        <strain evidence="2">HR-U</strain>
    </source>
</reference>
<dbReference type="SUPFAM" id="SSF69322">
    <property type="entry name" value="Tricorn protease domain 2"/>
    <property type="match status" value="1"/>
</dbReference>
<sequence length="268" mass="30535">MCSCQPDIYRQGFRRAKPQYRIEKMGQMPAVANENSGLATASAKPTFWTHNDSGGRPELYEIDASGRLLTTWSLPHLTNKDWEELSRDDRGHLFIGDIGNNTNTRQDLCIYQVSLASDSSATLPKKITYHYEDQRAFPPERSRKNFDCEAFFYAQDSLFLFSKNWGHKTATLYTIPAREGHHTAIRKDSIRINGMITAADISPDRQSFALLTYGKVFFFGIEHGEINFKHPISCLKVGRGQVEGLVFISNTELLLTNEKGKIYKISRR</sequence>
<organism evidence="1 2">
    <name type="scientific">Siphonobacter curvatus</name>
    <dbReference type="NCBI Taxonomy" id="2094562"/>
    <lineage>
        <taxon>Bacteria</taxon>
        <taxon>Pseudomonadati</taxon>
        <taxon>Bacteroidota</taxon>
        <taxon>Cytophagia</taxon>
        <taxon>Cytophagales</taxon>
        <taxon>Cytophagaceae</taxon>
        <taxon>Siphonobacter</taxon>
    </lineage>
</organism>
<proteinExistence type="predicted"/>
<name>A0A2S7IKK8_9BACT</name>
<evidence type="ECO:0000313" key="2">
    <source>
        <dbReference type="Proteomes" id="UP000239590"/>
    </source>
</evidence>
<dbReference type="EMBL" id="PTRA01000001">
    <property type="protein sequence ID" value="PQA58158.1"/>
    <property type="molecule type" value="Genomic_DNA"/>
</dbReference>
<evidence type="ECO:0000313" key="1">
    <source>
        <dbReference type="EMBL" id="PQA58158.1"/>
    </source>
</evidence>
<dbReference type="AlphaFoldDB" id="A0A2S7IKK8"/>